<gene>
    <name evidence="2" type="ORF">B6S09_11230</name>
</gene>
<protein>
    <recommendedName>
        <fullName evidence="1">DUF4113 domain-containing protein</fullName>
    </recommendedName>
</protein>
<dbReference type="AlphaFoldDB" id="A0A235CI29"/>
<evidence type="ECO:0000313" key="3">
    <source>
        <dbReference type="Proteomes" id="UP000243640"/>
    </source>
</evidence>
<name>A0A235CI29_9GAMM</name>
<sequence>MFFAGEGISKAWKIKKPRLSPAYTTRVDDIPVVS</sequence>
<accession>A0A235CI29</accession>
<reference evidence="2 3" key="1">
    <citation type="submission" date="2017-08" db="EMBL/GenBank/DDBJ databases">
        <title>Draft Genome Sequence of the Marine Bacterium Oceanimonas baumannii ATCC 700832.</title>
        <authorList>
            <person name="Mcclelland W.D."/>
            <person name="Brennan M.A."/>
            <person name="Trachtenberg A.M."/>
            <person name="Maclea K.S."/>
        </authorList>
    </citation>
    <scope>NUCLEOTIDE SEQUENCE [LARGE SCALE GENOMIC DNA]</scope>
    <source>
        <strain evidence="2 3">ATCC 700832</strain>
    </source>
</reference>
<proteinExistence type="predicted"/>
<dbReference type="InterPro" id="IPR025188">
    <property type="entry name" value="DUF4113"/>
</dbReference>
<organism evidence="2 3">
    <name type="scientific">Oceanimonas baumannii</name>
    <dbReference type="NCBI Taxonomy" id="129578"/>
    <lineage>
        <taxon>Bacteria</taxon>
        <taxon>Pseudomonadati</taxon>
        <taxon>Pseudomonadota</taxon>
        <taxon>Gammaproteobacteria</taxon>
        <taxon>Aeromonadales</taxon>
        <taxon>Aeromonadaceae</taxon>
        <taxon>Oceanimonas</taxon>
    </lineage>
</organism>
<comment type="caution">
    <text evidence="2">The sequence shown here is derived from an EMBL/GenBank/DDBJ whole genome shotgun (WGS) entry which is preliminary data.</text>
</comment>
<evidence type="ECO:0000313" key="2">
    <source>
        <dbReference type="EMBL" id="OYD24034.1"/>
    </source>
</evidence>
<dbReference type="RefSeq" id="WP_094278592.1">
    <property type="nucleotide sequence ID" value="NZ_NQJF01000008.1"/>
</dbReference>
<evidence type="ECO:0000259" key="1">
    <source>
        <dbReference type="Pfam" id="PF13438"/>
    </source>
</evidence>
<dbReference type="Pfam" id="PF13438">
    <property type="entry name" value="DUF4113"/>
    <property type="match status" value="1"/>
</dbReference>
<dbReference type="Proteomes" id="UP000243640">
    <property type="component" value="Unassembled WGS sequence"/>
</dbReference>
<dbReference type="OrthoDB" id="9808813at2"/>
<feature type="domain" description="DUF4113" evidence="1">
    <location>
        <begin position="2"/>
        <end position="33"/>
    </location>
</feature>
<dbReference type="EMBL" id="NQJF01000008">
    <property type="protein sequence ID" value="OYD24034.1"/>
    <property type="molecule type" value="Genomic_DNA"/>
</dbReference>